<evidence type="ECO:0000259" key="3">
    <source>
        <dbReference type="Pfam" id="PF07687"/>
    </source>
</evidence>
<dbReference type="PANTHER" id="PTHR43808">
    <property type="entry name" value="ACETYLORNITHINE DEACETYLASE"/>
    <property type="match status" value="1"/>
</dbReference>
<keyword evidence="1" id="KW-0479">Metal-binding</keyword>
<dbReference type="Pfam" id="PF07687">
    <property type="entry name" value="M20_dimer"/>
    <property type="match status" value="1"/>
</dbReference>
<evidence type="ECO:0000256" key="1">
    <source>
        <dbReference type="ARBA" id="ARBA00022723"/>
    </source>
</evidence>
<dbReference type="InterPro" id="IPR050072">
    <property type="entry name" value="Peptidase_M20A"/>
</dbReference>
<dbReference type="EMBL" id="JADKPO010000024">
    <property type="protein sequence ID" value="MBF4769338.1"/>
    <property type="molecule type" value="Genomic_DNA"/>
</dbReference>
<keyword evidence="2" id="KW-0378">Hydrolase</keyword>
<proteinExistence type="predicted"/>
<evidence type="ECO:0000313" key="5">
    <source>
        <dbReference type="Proteomes" id="UP000660668"/>
    </source>
</evidence>
<dbReference type="Gene3D" id="3.40.630.10">
    <property type="entry name" value="Zn peptidases"/>
    <property type="match status" value="2"/>
</dbReference>
<reference evidence="4" key="1">
    <citation type="submission" date="2020-11" db="EMBL/GenBank/DDBJ databases">
        <title>Nocardioides cynanchi sp. nov., isolated from soil of rhizosphere of Cynanchum wilfordii.</title>
        <authorList>
            <person name="Lee J.-S."/>
            <person name="Suh M.K."/>
            <person name="Kim J.-S."/>
        </authorList>
    </citation>
    <scope>NUCLEOTIDE SEQUENCE</scope>
    <source>
        <strain evidence="4">KCTC 19276</strain>
    </source>
</reference>
<dbReference type="Gene3D" id="3.30.70.360">
    <property type="match status" value="1"/>
</dbReference>
<dbReference type="InterPro" id="IPR036264">
    <property type="entry name" value="Bact_exopeptidase_dim_dom"/>
</dbReference>
<keyword evidence="5" id="KW-1185">Reference proteome</keyword>
<dbReference type="AlphaFoldDB" id="A0A930VM93"/>
<dbReference type="InterPro" id="IPR011650">
    <property type="entry name" value="Peptidase_M20_dimer"/>
</dbReference>
<name>A0A930VM93_9ACTN</name>
<dbReference type="RefSeq" id="WP_194697488.1">
    <property type="nucleotide sequence ID" value="NZ_JADKPO010000024.1"/>
</dbReference>
<accession>A0A930VM93</accession>
<dbReference type="Proteomes" id="UP000660668">
    <property type="component" value="Unassembled WGS sequence"/>
</dbReference>
<dbReference type="GO" id="GO:0016787">
    <property type="term" value="F:hydrolase activity"/>
    <property type="evidence" value="ECO:0007669"/>
    <property type="project" value="UniProtKB-KW"/>
</dbReference>
<feature type="domain" description="Peptidase M20 dimerisation" evidence="3">
    <location>
        <begin position="180"/>
        <end position="284"/>
    </location>
</feature>
<dbReference type="SUPFAM" id="SSF55031">
    <property type="entry name" value="Bacterial exopeptidase dimerisation domain"/>
    <property type="match status" value="1"/>
</dbReference>
<evidence type="ECO:0000256" key="2">
    <source>
        <dbReference type="ARBA" id="ARBA00022801"/>
    </source>
</evidence>
<evidence type="ECO:0000313" key="4">
    <source>
        <dbReference type="EMBL" id="MBF4769338.1"/>
    </source>
</evidence>
<dbReference type="Pfam" id="PF01546">
    <property type="entry name" value="Peptidase_M20"/>
    <property type="match status" value="1"/>
</dbReference>
<sequence length="411" mass="44502">MLDRVSAGSIVSIASDIVRIPSFKTEETALAMWLAEFFSSKGYEVDLQEVEEGRYQTIARLKGVGDGRSLMFNGHIDIDPLARGWKGDPFAPRVSDGYLFGAGLENMKGGVASMIAAAECIRTSGVQLRGDLVLACVAGELQGGVGTVHMLQSGLRTDMAVVTEPMGTQNVTLVHSGWSQLAISTIGFSTHVTVKDGAVDAIAMMRRLIPVLEATEFTCDRRADMPALPILTVGAIIGGRGEEHDLKGPNFVSDYCTILVDVRFLPDQTPQTVYDDIVRSLNRLREDDPSFEFEIEQPPGPRYRAQRVQMPALQVPESEEIVQTVIRHAREVLGREPTVGLNLPLSYGGDDTCHLWEAGIPCLLYGPGGVEPTPELPDHSIEIEEMVRATKVLALTALDVCDIAGSTPGDL</sequence>
<dbReference type="GO" id="GO:0046872">
    <property type="term" value="F:metal ion binding"/>
    <property type="evidence" value="ECO:0007669"/>
    <property type="project" value="UniProtKB-KW"/>
</dbReference>
<dbReference type="PANTHER" id="PTHR43808:SF25">
    <property type="entry name" value="PEPTIDASE M20 DIMERISATION DOMAIN-CONTAINING PROTEIN"/>
    <property type="match status" value="1"/>
</dbReference>
<dbReference type="InterPro" id="IPR002933">
    <property type="entry name" value="Peptidase_M20"/>
</dbReference>
<protein>
    <submittedName>
        <fullName evidence="4">M20/M25/M40 family metallo-hydrolase</fullName>
    </submittedName>
</protein>
<organism evidence="4 5">
    <name type="scientific">Nocardioides agariphilus</name>
    <dbReference type="NCBI Taxonomy" id="433664"/>
    <lineage>
        <taxon>Bacteria</taxon>
        <taxon>Bacillati</taxon>
        <taxon>Actinomycetota</taxon>
        <taxon>Actinomycetes</taxon>
        <taxon>Propionibacteriales</taxon>
        <taxon>Nocardioidaceae</taxon>
        <taxon>Nocardioides</taxon>
    </lineage>
</organism>
<dbReference type="SUPFAM" id="SSF53187">
    <property type="entry name" value="Zn-dependent exopeptidases"/>
    <property type="match status" value="1"/>
</dbReference>
<comment type="caution">
    <text evidence="4">The sequence shown here is derived from an EMBL/GenBank/DDBJ whole genome shotgun (WGS) entry which is preliminary data.</text>
</comment>
<gene>
    <name evidence="4" type="ORF">ISU10_16340</name>
</gene>